<dbReference type="RefSeq" id="WP_338293765.1">
    <property type="nucleotide sequence ID" value="NZ_AP027272.1"/>
</dbReference>
<dbReference type="Proteomes" id="UP001333710">
    <property type="component" value="Chromosome"/>
</dbReference>
<evidence type="ECO:0000256" key="1">
    <source>
        <dbReference type="SAM" id="SignalP"/>
    </source>
</evidence>
<sequence length="452" mass="45761">MKLLKKTLLATAVAVTCSTALAGTVSVTKQVHSSEGLTGVTANQTSNAISYTLAAAYQEGDRITFTFPDGALVANGFPAQVNVPAVNSATPANAIAGLALGLLNSDTNSVTYRVTSITQPTDGVNTTYTDRTTIGAVLPLGTIDYTADAVRNGSVTVTVSSVTAAGDTLDASGTRTATVAEAKTQFGTASVTAPFDAVVDVSQMRQAFVGGVADSMSWAITDVDTTGWLNVATVNATSGTVVNLYGEAGKMGNVTAAQWSSAGSRTFTADSARLSVAYGGMTTNDTITFTPLTGTSAAVIEAQAFTADFTYNYTSAGSQAGSATVGSGLSAGSWTLNGATVNIPYMPYGPTASQVVYVTNSGTQAGDISVTAFDNNGNTFDLGVIGTANAQTVTKLAPAINTALEAAGFAGSQASITVTVNAPEDDITVHASFNIGGNDRAFVITDQYKGVE</sequence>
<dbReference type="EMBL" id="AP027272">
    <property type="protein sequence ID" value="BDX07683.1"/>
    <property type="molecule type" value="Genomic_DNA"/>
</dbReference>
<accession>A0AA48KTL8</accession>
<organism evidence="3 4">
    <name type="scientific">Planctobacterium marinum</name>
    <dbReference type="NCBI Taxonomy" id="1631968"/>
    <lineage>
        <taxon>Bacteria</taxon>
        <taxon>Pseudomonadati</taxon>
        <taxon>Pseudomonadota</taxon>
        <taxon>Gammaproteobacteria</taxon>
        <taxon>Alteromonadales</taxon>
        <taxon>Alteromonadaceae</taxon>
        <taxon>Planctobacterium</taxon>
    </lineage>
</organism>
<keyword evidence="1" id="KW-0732">Signal</keyword>
<dbReference type="KEGG" id="pmaw:MACH26_32050"/>
<feature type="chain" id="PRO_5044704598" evidence="1">
    <location>
        <begin position="23"/>
        <end position="452"/>
    </location>
</feature>
<protein>
    <submittedName>
        <fullName evidence="3">Uncharacterized protein</fullName>
    </submittedName>
</protein>
<evidence type="ECO:0000313" key="3">
    <source>
        <dbReference type="EMBL" id="BDX07684.1"/>
    </source>
</evidence>
<dbReference type="KEGG" id="pmaw:MACH26_32040"/>
<gene>
    <name evidence="2" type="ORF">MACH26_32040</name>
    <name evidence="3" type="ORF">MACH26_32050</name>
</gene>
<evidence type="ECO:0000313" key="2">
    <source>
        <dbReference type="EMBL" id="BDX07683.1"/>
    </source>
</evidence>
<reference evidence="3" key="1">
    <citation type="submission" date="2023-01" db="EMBL/GenBank/DDBJ databases">
        <title>Complete genome sequence of Planctobacterium marinum strain Dej080120_11.</title>
        <authorList>
            <person name="Ueki S."/>
            <person name="Maruyama F."/>
        </authorList>
    </citation>
    <scope>NUCLEOTIDE SEQUENCE</scope>
    <source>
        <strain evidence="3">Dej080120_11</strain>
    </source>
</reference>
<dbReference type="EMBL" id="AP027272">
    <property type="protein sequence ID" value="BDX07684.1"/>
    <property type="molecule type" value="Genomic_DNA"/>
</dbReference>
<evidence type="ECO:0000313" key="4">
    <source>
        <dbReference type="Proteomes" id="UP001333710"/>
    </source>
</evidence>
<keyword evidence="4" id="KW-1185">Reference proteome</keyword>
<dbReference type="AlphaFoldDB" id="A0AA48KTL8"/>
<feature type="signal peptide" evidence="1">
    <location>
        <begin position="1"/>
        <end position="22"/>
    </location>
</feature>
<proteinExistence type="predicted"/>
<dbReference type="Pfam" id="PF19526">
    <property type="entry name" value="Slr4"/>
    <property type="match status" value="1"/>
</dbReference>
<dbReference type="CDD" id="cd22554">
    <property type="entry name" value="Slr4-like"/>
    <property type="match status" value="1"/>
</dbReference>
<name>A0AA48KTL8_9ALTE</name>
<dbReference type="InterPro" id="IPR045689">
    <property type="entry name" value="Slr4"/>
</dbReference>